<protein>
    <submittedName>
        <fullName evidence="1">Uncharacterized protein</fullName>
    </submittedName>
</protein>
<name>A0A8S1KZI4_9CILI</name>
<evidence type="ECO:0000313" key="1">
    <source>
        <dbReference type="EMBL" id="CAD8060718.1"/>
    </source>
</evidence>
<evidence type="ECO:0000313" key="2">
    <source>
        <dbReference type="Proteomes" id="UP000692954"/>
    </source>
</evidence>
<dbReference type="EMBL" id="CAJJDN010000014">
    <property type="protein sequence ID" value="CAD8060718.1"/>
    <property type="molecule type" value="Genomic_DNA"/>
</dbReference>
<sequence length="120" mass="14382">MEYNLDVYLNIPFKSTRYKKIGFTIPVLEERRVKGNFRSISFHNQKQQNRKAIIFPKLNSSYYLLKDEVNETKQGNGKQKGEKISKYLKRFLEPENASKSKLMRDLDYRKQIIKQMKTNQ</sequence>
<comment type="caution">
    <text evidence="1">The sequence shown here is derived from an EMBL/GenBank/DDBJ whole genome shotgun (WGS) entry which is preliminary data.</text>
</comment>
<accession>A0A8S1KZI4</accession>
<dbReference type="Proteomes" id="UP000692954">
    <property type="component" value="Unassembled WGS sequence"/>
</dbReference>
<gene>
    <name evidence="1" type="ORF">PSON_ATCC_30995.1.T0140425</name>
</gene>
<reference evidence="1" key="1">
    <citation type="submission" date="2021-01" db="EMBL/GenBank/DDBJ databases">
        <authorList>
            <consortium name="Genoscope - CEA"/>
            <person name="William W."/>
        </authorList>
    </citation>
    <scope>NUCLEOTIDE SEQUENCE</scope>
</reference>
<proteinExistence type="predicted"/>
<dbReference type="OrthoDB" id="10335690at2759"/>
<keyword evidence="2" id="KW-1185">Reference proteome</keyword>
<dbReference type="AlphaFoldDB" id="A0A8S1KZI4"/>
<organism evidence="1 2">
    <name type="scientific">Paramecium sonneborni</name>
    <dbReference type="NCBI Taxonomy" id="65129"/>
    <lineage>
        <taxon>Eukaryota</taxon>
        <taxon>Sar</taxon>
        <taxon>Alveolata</taxon>
        <taxon>Ciliophora</taxon>
        <taxon>Intramacronucleata</taxon>
        <taxon>Oligohymenophorea</taxon>
        <taxon>Peniculida</taxon>
        <taxon>Parameciidae</taxon>
        <taxon>Paramecium</taxon>
    </lineage>
</organism>